<dbReference type="Proteomes" id="UP000776650">
    <property type="component" value="Unassembled WGS sequence"/>
</dbReference>
<dbReference type="SMART" id="SM00487">
    <property type="entry name" value="DEXDc"/>
    <property type="match status" value="1"/>
</dbReference>
<organism evidence="6 7">
    <name type="scientific">Dietzia timorensis</name>
    <dbReference type="NCBI Taxonomy" id="499555"/>
    <lineage>
        <taxon>Bacteria</taxon>
        <taxon>Bacillati</taxon>
        <taxon>Actinomycetota</taxon>
        <taxon>Actinomycetes</taxon>
        <taxon>Mycobacteriales</taxon>
        <taxon>Dietziaceae</taxon>
        <taxon>Dietzia</taxon>
    </lineage>
</organism>
<dbReference type="Pfam" id="PF09369">
    <property type="entry name" value="MZB"/>
    <property type="match status" value="1"/>
</dbReference>
<evidence type="ECO:0000259" key="4">
    <source>
        <dbReference type="PROSITE" id="PS51192"/>
    </source>
</evidence>
<dbReference type="SUPFAM" id="SSF52540">
    <property type="entry name" value="P-loop containing nucleoside triphosphate hydrolases"/>
    <property type="match status" value="1"/>
</dbReference>
<feature type="domain" description="Helicase C-terminal" evidence="5">
    <location>
        <begin position="308"/>
        <end position="487"/>
    </location>
</feature>
<comment type="caution">
    <text evidence="6">The sequence shown here is derived from an EMBL/GenBank/DDBJ whole genome shotgun (WGS) entry which is preliminary data.</text>
</comment>
<accession>A0A921F6H5</accession>
<evidence type="ECO:0000256" key="2">
    <source>
        <dbReference type="ARBA" id="ARBA00022840"/>
    </source>
</evidence>
<dbReference type="InterPro" id="IPR011545">
    <property type="entry name" value="DEAD/DEAH_box_helicase_dom"/>
</dbReference>
<name>A0A921F6H5_9ACTN</name>
<evidence type="ECO:0000256" key="1">
    <source>
        <dbReference type="ARBA" id="ARBA00022741"/>
    </source>
</evidence>
<dbReference type="PANTHER" id="PTHR47957:SF3">
    <property type="entry name" value="ATP-DEPENDENT HELICASE HRQ1"/>
    <property type="match status" value="1"/>
</dbReference>
<dbReference type="CDD" id="cd17923">
    <property type="entry name" value="DEXHc_Hrq1-like"/>
    <property type="match status" value="1"/>
</dbReference>
<dbReference type="InterPro" id="IPR055227">
    <property type="entry name" value="HRQ1_WHD"/>
</dbReference>
<gene>
    <name evidence="6" type="ORF">K8V11_14000</name>
</gene>
<dbReference type="InterPro" id="IPR027417">
    <property type="entry name" value="P-loop_NTPase"/>
</dbReference>
<dbReference type="InterPro" id="IPR001650">
    <property type="entry name" value="Helicase_C-like"/>
</dbReference>
<dbReference type="PROSITE" id="PS51194">
    <property type="entry name" value="HELICASE_CTER"/>
    <property type="match status" value="1"/>
</dbReference>
<dbReference type="Pfam" id="PF00270">
    <property type="entry name" value="DEAD"/>
    <property type="match status" value="1"/>
</dbReference>
<dbReference type="RefSeq" id="WP_303915543.1">
    <property type="nucleotide sequence ID" value="NZ_DYXM01000271.1"/>
</dbReference>
<dbReference type="GO" id="GO:0003676">
    <property type="term" value="F:nucleic acid binding"/>
    <property type="evidence" value="ECO:0007669"/>
    <property type="project" value="InterPro"/>
</dbReference>
<dbReference type="GO" id="GO:0043138">
    <property type="term" value="F:3'-5' DNA helicase activity"/>
    <property type="evidence" value="ECO:0007669"/>
    <property type="project" value="TreeGrafter"/>
</dbReference>
<dbReference type="GO" id="GO:0036297">
    <property type="term" value="P:interstrand cross-link repair"/>
    <property type="evidence" value="ECO:0007669"/>
    <property type="project" value="TreeGrafter"/>
</dbReference>
<dbReference type="Pfam" id="PF00271">
    <property type="entry name" value="Helicase_C"/>
    <property type="match status" value="1"/>
</dbReference>
<dbReference type="InterPro" id="IPR014001">
    <property type="entry name" value="Helicase_ATP-bd"/>
</dbReference>
<keyword evidence="6" id="KW-0378">Hydrolase</keyword>
<dbReference type="GO" id="GO:0006289">
    <property type="term" value="P:nucleotide-excision repair"/>
    <property type="evidence" value="ECO:0007669"/>
    <property type="project" value="TreeGrafter"/>
</dbReference>
<dbReference type="SMART" id="SM00490">
    <property type="entry name" value="HELICc"/>
    <property type="match status" value="1"/>
</dbReference>
<sequence length="822" mass="87314">MTPPNLPHQDEHSPGGVGGAEPTFGRELLDDVLRVTTPRHTDPVTFVADLPPQTSTFGEWPEWVLPALRDHLIAAGLSIPYAHQVAVAEKAHAGEHVVVSTGTASGKSLGYQLPALSDLARSPRATVLYLAPTKALGQDQLESLVSLVDAVPELRDIAPSTYDGDTPTEARRFIRERSRWIVTNPDMLHLSVLGRHGSWTRLLRNLTYVIVDECHSYRGVFGSNVALILRRLDRLARSLGASPTFVLASATTSDPAEAASRLVGHSVSAVTDDGSPQGGRTVALWEPALVPGSLGEGGAPVRRAAASDAARIMAALLRQGAHTITFVRSRAGAESLALRTKEMLGDAARPPSPDDPWGSEPLDLGLSATESRELAGKVAAYRAGYLASERRALEKALGDGSLMGVASTSALELGVDISGLDAVISAGFPGTRASFWQQAGRAGRRGQGSLVVLVARDDPLDTYLVHHPEALLGKPVEATVTDPANPVLLEGQLRCAVSEYPMTHAEAESWGAVGVLESLAERGLVRRRRAGWYPGVDEGDPHPEVDIRGTGGAQVTIVDGSDGRILGSIDTGRARTQVHPGALYLHMGESFVVDELDLVDNVAIVRPENPEWTTSAREKVSLDLIDELETLDAGPVQASFCEVEVTTQVVEFERRDRYGQILEVAPLDLPPQTLVTKAVMYTVTPKLLRTAGIEEADVPGSLHAAEHAAIGLLPLVATCDRWDIGGLSTDLHPDTGLPTVFVYDGYAGGAGFAERGFRRLATWLAATREAISSCECESGCPSCVQSPKCGNGNNPLDKAGAVRLLQEVVGCLRDAGVGDVVE</sequence>
<keyword evidence="2" id="KW-0067">ATP-binding</keyword>
<evidence type="ECO:0000256" key="3">
    <source>
        <dbReference type="SAM" id="MobiDB-lite"/>
    </source>
</evidence>
<evidence type="ECO:0000313" key="7">
    <source>
        <dbReference type="Proteomes" id="UP000776650"/>
    </source>
</evidence>
<keyword evidence="6" id="KW-0347">Helicase</keyword>
<proteinExistence type="predicted"/>
<evidence type="ECO:0000313" key="6">
    <source>
        <dbReference type="EMBL" id="HJE92107.1"/>
    </source>
</evidence>
<evidence type="ECO:0000259" key="5">
    <source>
        <dbReference type="PROSITE" id="PS51194"/>
    </source>
</evidence>
<dbReference type="InterPro" id="IPR018973">
    <property type="entry name" value="MZB"/>
</dbReference>
<reference evidence="6" key="2">
    <citation type="submission" date="2021-09" db="EMBL/GenBank/DDBJ databases">
        <authorList>
            <person name="Gilroy R."/>
        </authorList>
    </citation>
    <scope>NUCLEOTIDE SEQUENCE</scope>
    <source>
        <strain evidence="6">ChiGjej1B1-18357</strain>
    </source>
</reference>
<dbReference type="Gene3D" id="3.40.50.300">
    <property type="entry name" value="P-loop containing nucleotide triphosphate hydrolases"/>
    <property type="match status" value="2"/>
</dbReference>
<feature type="domain" description="Helicase ATP-binding" evidence="4">
    <location>
        <begin position="88"/>
        <end position="270"/>
    </location>
</feature>
<dbReference type="PROSITE" id="PS51192">
    <property type="entry name" value="HELICASE_ATP_BIND_1"/>
    <property type="match status" value="1"/>
</dbReference>
<dbReference type="GO" id="GO:0005524">
    <property type="term" value="F:ATP binding"/>
    <property type="evidence" value="ECO:0007669"/>
    <property type="project" value="UniProtKB-KW"/>
</dbReference>
<keyword evidence="1" id="KW-0547">Nucleotide-binding</keyword>
<dbReference type="PANTHER" id="PTHR47957">
    <property type="entry name" value="ATP-DEPENDENT HELICASE HRQ1"/>
    <property type="match status" value="1"/>
</dbReference>
<feature type="region of interest" description="Disordered" evidence="3">
    <location>
        <begin position="1"/>
        <end position="23"/>
    </location>
</feature>
<dbReference type="EMBL" id="DYXM01000271">
    <property type="protein sequence ID" value="HJE92107.1"/>
    <property type="molecule type" value="Genomic_DNA"/>
</dbReference>
<dbReference type="AlphaFoldDB" id="A0A921F6H5"/>
<protein>
    <submittedName>
        <fullName evidence="6">DEAD/DEAH box helicase</fullName>
    </submittedName>
</protein>
<dbReference type="CDD" id="cd18797">
    <property type="entry name" value="SF2_C_Hrq"/>
    <property type="match status" value="1"/>
</dbReference>
<dbReference type="Pfam" id="PF22982">
    <property type="entry name" value="WHD_HRQ1"/>
    <property type="match status" value="1"/>
</dbReference>
<reference evidence="6" key="1">
    <citation type="journal article" date="2021" name="PeerJ">
        <title>Extensive microbial diversity within the chicken gut microbiome revealed by metagenomics and culture.</title>
        <authorList>
            <person name="Gilroy R."/>
            <person name="Ravi A."/>
            <person name="Getino M."/>
            <person name="Pursley I."/>
            <person name="Horton D.L."/>
            <person name="Alikhan N.F."/>
            <person name="Baker D."/>
            <person name="Gharbi K."/>
            <person name="Hall N."/>
            <person name="Watson M."/>
            <person name="Adriaenssens E.M."/>
            <person name="Foster-Nyarko E."/>
            <person name="Jarju S."/>
            <person name="Secka A."/>
            <person name="Antonio M."/>
            <person name="Oren A."/>
            <person name="Chaudhuri R.R."/>
            <person name="La Ragione R."/>
            <person name="Hildebrand F."/>
            <person name="Pallen M.J."/>
        </authorList>
    </citation>
    <scope>NUCLEOTIDE SEQUENCE</scope>
    <source>
        <strain evidence="6">ChiGjej1B1-18357</strain>
    </source>
</reference>